<evidence type="ECO:0000256" key="3">
    <source>
        <dbReference type="ARBA" id="ARBA00022692"/>
    </source>
</evidence>
<comment type="caution">
    <text evidence="8">The sequence shown here is derived from an EMBL/GenBank/DDBJ whole genome shotgun (WGS) entry which is preliminary data.</text>
</comment>
<feature type="transmembrane region" description="Helical" evidence="7">
    <location>
        <begin position="23"/>
        <end position="46"/>
    </location>
</feature>
<comment type="subcellular location">
    <subcellularLocation>
        <location evidence="1">Cell membrane</location>
        <topology evidence="1">Multi-pass membrane protein</topology>
    </subcellularLocation>
</comment>
<dbReference type="InterPro" id="IPR051461">
    <property type="entry name" value="UPF0750_membrane"/>
</dbReference>
<feature type="transmembrane region" description="Helical" evidence="7">
    <location>
        <begin position="123"/>
        <end position="146"/>
    </location>
</feature>
<feature type="transmembrane region" description="Helical" evidence="7">
    <location>
        <begin position="66"/>
        <end position="86"/>
    </location>
</feature>
<feature type="transmembrane region" description="Helical" evidence="7">
    <location>
        <begin position="190"/>
        <end position="211"/>
    </location>
</feature>
<dbReference type="PANTHER" id="PTHR33545:SF3">
    <property type="entry name" value="UPF0750 MEMBRANE PROTEIN YQFU"/>
    <property type="match status" value="1"/>
</dbReference>
<evidence type="ECO:0000256" key="2">
    <source>
        <dbReference type="ARBA" id="ARBA00022475"/>
    </source>
</evidence>
<keyword evidence="3 7" id="KW-0812">Transmembrane</keyword>
<dbReference type="InterPro" id="IPR003740">
    <property type="entry name" value="YitT"/>
</dbReference>
<name>A0ABX0J9Z3_9BACL</name>
<organism evidence="8 9">
    <name type="scientific">Paenibacillus agricola</name>
    <dbReference type="NCBI Taxonomy" id="2716264"/>
    <lineage>
        <taxon>Bacteria</taxon>
        <taxon>Bacillati</taxon>
        <taxon>Bacillota</taxon>
        <taxon>Bacilli</taxon>
        <taxon>Bacillales</taxon>
        <taxon>Paenibacillaceae</taxon>
        <taxon>Paenibacillus</taxon>
    </lineage>
</organism>
<dbReference type="RefSeq" id="WP_166152695.1">
    <property type="nucleotide sequence ID" value="NZ_JAAOIW010000008.1"/>
</dbReference>
<keyword evidence="9" id="KW-1185">Reference proteome</keyword>
<sequence>MLRAAINHVQFAARGRAAMSRRWGIHVLFVILGGILASVGLELFLVPNQIVVGGMTGITALLSHVTEMRIGLLLFVFNVPFIFLAYRHIRMEFTLMTLLGLFIFSLSAIILHPVPALIENSLSAALCGGVCLGLGIGLVVRFGGTLDTLEMNERYLSTSRGLGSPENLIMIMNCMILTAAGFIFGWKQAMYSIIAYLLAFEMIHVSIRGLFPYRTLCIVSACGEEIEREVQRRFGKIDEPLELEVSNNSGPPEMGTKRLLEQTFGTPQFLIYTVHFLDVWRIKGLIRNIDPQASIAVGVGRPSQQSHSEKRNPQKIG</sequence>
<keyword evidence="4 7" id="KW-1133">Transmembrane helix</keyword>
<feature type="transmembrane region" description="Helical" evidence="7">
    <location>
        <begin position="93"/>
        <end position="111"/>
    </location>
</feature>
<keyword evidence="5 7" id="KW-0472">Membrane</keyword>
<evidence type="ECO:0000313" key="8">
    <source>
        <dbReference type="EMBL" id="NHN32403.1"/>
    </source>
</evidence>
<feature type="region of interest" description="Disordered" evidence="6">
    <location>
        <begin position="297"/>
        <end position="317"/>
    </location>
</feature>
<evidence type="ECO:0000313" key="9">
    <source>
        <dbReference type="Proteomes" id="UP001165962"/>
    </source>
</evidence>
<evidence type="ECO:0000256" key="5">
    <source>
        <dbReference type="ARBA" id="ARBA00023136"/>
    </source>
</evidence>
<feature type="transmembrane region" description="Helical" evidence="7">
    <location>
        <begin position="167"/>
        <end position="184"/>
    </location>
</feature>
<keyword evidence="2" id="KW-1003">Cell membrane</keyword>
<accession>A0ABX0J9Z3</accession>
<gene>
    <name evidence="8" type="ORF">G9U52_21410</name>
</gene>
<protein>
    <submittedName>
        <fullName evidence="8">YitT family protein</fullName>
    </submittedName>
</protein>
<evidence type="ECO:0000256" key="1">
    <source>
        <dbReference type="ARBA" id="ARBA00004651"/>
    </source>
</evidence>
<dbReference type="Proteomes" id="UP001165962">
    <property type="component" value="Unassembled WGS sequence"/>
</dbReference>
<dbReference type="PANTHER" id="PTHR33545">
    <property type="entry name" value="UPF0750 MEMBRANE PROTEIN YITT-RELATED"/>
    <property type="match status" value="1"/>
</dbReference>
<evidence type="ECO:0000256" key="6">
    <source>
        <dbReference type="SAM" id="MobiDB-lite"/>
    </source>
</evidence>
<evidence type="ECO:0000256" key="7">
    <source>
        <dbReference type="SAM" id="Phobius"/>
    </source>
</evidence>
<dbReference type="EMBL" id="JAAOIW010000008">
    <property type="protein sequence ID" value="NHN32403.1"/>
    <property type="molecule type" value="Genomic_DNA"/>
</dbReference>
<dbReference type="Pfam" id="PF02588">
    <property type="entry name" value="YitT_membrane"/>
    <property type="match status" value="1"/>
</dbReference>
<evidence type="ECO:0000256" key="4">
    <source>
        <dbReference type="ARBA" id="ARBA00022989"/>
    </source>
</evidence>
<proteinExistence type="predicted"/>
<feature type="compositionally biased region" description="Basic and acidic residues" evidence="6">
    <location>
        <begin position="307"/>
        <end position="317"/>
    </location>
</feature>
<reference evidence="8" key="1">
    <citation type="submission" date="2020-03" db="EMBL/GenBank/DDBJ databases">
        <title>Draft sequencing of Paenibacilllus sp. S3N08.</title>
        <authorList>
            <person name="Kim D.-U."/>
        </authorList>
    </citation>
    <scope>NUCLEOTIDE SEQUENCE</scope>
    <source>
        <strain evidence="8">S3N08</strain>
    </source>
</reference>